<dbReference type="Gene3D" id="3.30.710.10">
    <property type="entry name" value="Potassium Channel Kv1.1, Chain A"/>
    <property type="match status" value="1"/>
</dbReference>
<sequence>MGKFVNDAENLPREVDDLVQRKETDMKTMGKFAWDADFVKVDNITLFHLINAANYLNIENLINLTCKTLAEMIMKKTPQEIMKIFNIETVSPEEEEEIRRENPWAFE</sequence>
<protein>
    <recommendedName>
        <fullName evidence="2">SKP1 component dimerisation domain-containing protein</fullName>
    </recommendedName>
</protein>
<dbReference type="InterPro" id="IPR016072">
    <property type="entry name" value="Skp1_comp_dimer"/>
</dbReference>
<keyword evidence="4" id="KW-1185">Reference proteome</keyword>
<dbReference type="SUPFAM" id="SSF81382">
    <property type="entry name" value="Skp1 dimerisation domain-like"/>
    <property type="match status" value="1"/>
</dbReference>
<dbReference type="InterPro" id="IPR016897">
    <property type="entry name" value="SKP1"/>
</dbReference>
<feature type="domain" description="SKP1 component dimerisation" evidence="2">
    <location>
        <begin position="60"/>
        <end position="105"/>
    </location>
</feature>
<dbReference type="AlphaFoldDB" id="A0A2Z6NWQ7"/>
<organism evidence="3 4">
    <name type="scientific">Trifolium subterraneum</name>
    <name type="common">Subterranean clover</name>
    <dbReference type="NCBI Taxonomy" id="3900"/>
    <lineage>
        <taxon>Eukaryota</taxon>
        <taxon>Viridiplantae</taxon>
        <taxon>Streptophyta</taxon>
        <taxon>Embryophyta</taxon>
        <taxon>Tracheophyta</taxon>
        <taxon>Spermatophyta</taxon>
        <taxon>Magnoliopsida</taxon>
        <taxon>eudicotyledons</taxon>
        <taxon>Gunneridae</taxon>
        <taxon>Pentapetalae</taxon>
        <taxon>rosids</taxon>
        <taxon>fabids</taxon>
        <taxon>Fabales</taxon>
        <taxon>Fabaceae</taxon>
        <taxon>Papilionoideae</taxon>
        <taxon>50 kb inversion clade</taxon>
        <taxon>NPAAA clade</taxon>
        <taxon>Hologalegina</taxon>
        <taxon>IRL clade</taxon>
        <taxon>Trifolieae</taxon>
        <taxon>Trifolium</taxon>
    </lineage>
</organism>
<evidence type="ECO:0000313" key="3">
    <source>
        <dbReference type="EMBL" id="GAU48641.1"/>
    </source>
</evidence>
<dbReference type="GO" id="GO:0006511">
    <property type="term" value="P:ubiquitin-dependent protein catabolic process"/>
    <property type="evidence" value="ECO:0007669"/>
    <property type="project" value="InterPro"/>
</dbReference>
<dbReference type="Pfam" id="PF01466">
    <property type="entry name" value="Skp1"/>
    <property type="match status" value="1"/>
</dbReference>
<evidence type="ECO:0000259" key="2">
    <source>
        <dbReference type="Pfam" id="PF01466"/>
    </source>
</evidence>
<evidence type="ECO:0000313" key="4">
    <source>
        <dbReference type="Proteomes" id="UP000242715"/>
    </source>
</evidence>
<name>A0A2Z6NWQ7_TRISU</name>
<evidence type="ECO:0000256" key="1">
    <source>
        <dbReference type="ARBA" id="ARBA00004906"/>
    </source>
</evidence>
<dbReference type="InterPro" id="IPR011333">
    <property type="entry name" value="SKP1/BTB/POZ_sf"/>
</dbReference>
<dbReference type="OrthoDB" id="7827685at2759"/>
<dbReference type="Proteomes" id="UP000242715">
    <property type="component" value="Unassembled WGS sequence"/>
</dbReference>
<dbReference type="PANTHER" id="PTHR11165">
    <property type="entry name" value="SKP1"/>
    <property type="match status" value="1"/>
</dbReference>
<comment type="pathway">
    <text evidence="1">Protein modification; protein ubiquitination.</text>
</comment>
<dbReference type="InterPro" id="IPR036296">
    <property type="entry name" value="SKP1-like_dim_sf"/>
</dbReference>
<gene>
    <name evidence="3" type="ORF">TSUD_129920</name>
</gene>
<reference evidence="4" key="1">
    <citation type="journal article" date="2017" name="Front. Plant Sci.">
        <title>Climate Clever Clovers: New Paradigm to Reduce the Environmental Footprint of Ruminants by Breeding Low Methanogenic Forages Utilizing Haplotype Variation.</title>
        <authorList>
            <person name="Kaur P."/>
            <person name="Appels R."/>
            <person name="Bayer P.E."/>
            <person name="Keeble-Gagnere G."/>
            <person name="Wang J."/>
            <person name="Hirakawa H."/>
            <person name="Shirasawa K."/>
            <person name="Vercoe P."/>
            <person name="Stefanova K."/>
            <person name="Durmic Z."/>
            <person name="Nichols P."/>
            <person name="Revell C."/>
            <person name="Isobe S.N."/>
            <person name="Edwards D."/>
            <person name="Erskine W."/>
        </authorList>
    </citation>
    <scope>NUCLEOTIDE SEQUENCE [LARGE SCALE GENOMIC DNA]</scope>
    <source>
        <strain evidence="4">cv. Daliak</strain>
    </source>
</reference>
<dbReference type="EMBL" id="DF974452">
    <property type="protein sequence ID" value="GAU48641.1"/>
    <property type="molecule type" value="Genomic_DNA"/>
</dbReference>
<proteinExistence type="predicted"/>
<accession>A0A2Z6NWQ7</accession>